<evidence type="ECO:0000313" key="3">
    <source>
        <dbReference type="Proteomes" id="UP000016932"/>
    </source>
</evidence>
<keyword evidence="3" id="KW-1185">Reference proteome</keyword>
<gene>
    <name evidence="2" type="ORF">MYCFIDRAFT_191189</name>
</gene>
<dbReference type="PROSITE" id="PS50011">
    <property type="entry name" value="PROTEIN_KINASE_DOM"/>
    <property type="match status" value="1"/>
</dbReference>
<accession>M3A087</accession>
<dbReference type="Proteomes" id="UP000016932">
    <property type="component" value="Unassembled WGS sequence"/>
</dbReference>
<proteinExistence type="predicted"/>
<dbReference type="InterPro" id="IPR011009">
    <property type="entry name" value="Kinase-like_dom_sf"/>
</dbReference>
<dbReference type="OrthoDB" id="1911848at2759"/>
<reference evidence="2 3" key="1">
    <citation type="journal article" date="2012" name="PLoS Pathog.">
        <title>Diverse lifestyles and strategies of plant pathogenesis encoded in the genomes of eighteen Dothideomycetes fungi.</title>
        <authorList>
            <person name="Ohm R.A."/>
            <person name="Feau N."/>
            <person name="Henrissat B."/>
            <person name="Schoch C.L."/>
            <person name="Horwitz B.A."/>
            <person name="Barry K.W."/>
            <person name="Condon B.J."/>
            <person name="Copeland A.C."/>
            <person name="Dhillon B."/>
            <person name="Glaser F."/>
            <person name="Hesse C.N."/>
            <person name="Kosti I."/>
            <person name="LaButti K."/>
            <person name="Lindquist E.A."/>
            <person name="Lucas S."/>
            <person name="Salamov A.A."/>
            <person name="Bradshaw R.E."/>
            <person name="Ciuffetti L."/>
            <person name="Hamelin R.C."/>
            <person name="Kema G.H.J."/>
            <person name="Lawrence C."/>
            <person name="Scott J.A."/>
            <person name="Spatafora J.W."/>
            <person name="Turgeon B.G."/>
            <person name="de Wit P.J.G.M."/>
            <person name="Zhong S."/>
            <person name="Goodwin S.B."/>
            <person name="Grigoriev I.V."/>
        </authorList>
    </citation>
    <scope>NUCLEOTIDE SEQUENCE [LARGE SCALE GENOMIC DNA]</scope>
    <source>
        <strain evidence="2 3">CIRAD86</strain>
    </source>
</reference>
<name>M3A087_PSEFD</name>
<protein>
    <recommendedName>
        <fullName evidence="1">Protein kinase domain-containing protein</fullName>
    </recommendedName>
</protein>
<dbReference type="PANTHER" id="PTHR37542">
    <property type="entry name" value="HELO DOMAIN-CONTAINING PROTEIN-RELATED"/>
    <property type="match status" value="1"/>
</dbReference>
<sequence length="489" mass="55328">MEAVGLALSIVATIDIAINHGHALVEMCRSFRKADSEIEHRVVLIESSMFRTKSQLQLIKEMHNELDEDFKTMQLRLYHAFTAKLKDVIGRLERLVEQSVGEDGSPSFSVKRGKYIFVKQNLDAAIEDMERWQTRFDPTWKLITLKLESPSVDMLLKGHDEAMNKDESGMSSLKATRALRGVVKDGTSSGVSVFLPARQLEGMDVQRIPFSTASVYSNPKRRYLVDSIDLGVEHVGKSRTKALAKNVRDLAEKLQFVESARVGMLQCKGWVDLREMLINAVEHSLTERMHIAKQLARAVSYIHSLGFVHKNIRPETIIGFRTERQKGELESVFLTGFSHFRAEHNATGKLGDAAWEKNLYRHPERQGMHPEEEYVMQHDIYSLGVCLLELGLWTSFAEYDGEGKASRGKLLSLMTEATDSKDAEDSKKMLVAMARRQLPSRMGDRYCSIVVNCLTCLDDDNEDFADEAQFHDESGIQLGIMLALEDIEI</sequence>
<organism evidence="2 3">
    <name type="scientific">Pseudocercospora fijiensis (strain CIRAD86)</name>
    <name type="common">Black leaf streak disease fungus</name>
    <name type="synonym">Mycosphaerella fijiensis</name>
    <dbReference type="NCBI Taxonomy" id="383855"/>
    <lineage>
        <taxon>Eukaryota</taxon>
        <taxon>Fungi</taxon>
        <taxon>Dikarya</taxon>
        <taxon>Ascomycota</taxon>
        <taxon>Pezizomycotina</taxon>
        <taxon>Dothideomycetes</taxon>
        <taxon>Dothideomycetidae</taxon>
        <taxon>Mycosphaerellales</taxon>
        <taxon>Mycosphaerellaceae</taxon>
        <taxon>Pseudocercospora</taxon>
    </lineage>
</organism>
<dbReference type="HOGENOM" id="CLU_028627_0_0_1"/>
<dbReference type="STRING" id="383855.M3A087"/>
<dbReference type="GeneID" id="19335211"/>
<dbReference type="eggNOG" id="ENOG502QUMI">
    <property type="taxonomic scope" value="Eukaryota"/>
</dbReference>
<evidence type="ECO:0000259" key="1">
    <source>
        <dbReference type="PROSITE" id="PS50011"/>
    </source>
</evidence>
<dbReference type="SUPFAM" id="SSF56112">
    <property type="entry name" value="Protein kinase-like (PK-like)"/>
    <property type="match status" value="1"/>
</dbReference>
<dbReference type="RefSeq" id="XP_007931582.1">
    <property type="nucleotide sequence ID" value="XM_007933391.1"/>
</dbReference>
<dbReference type="InterPro" id="IPR000719">
    <property type="entry name" value="Prot_kinase_dom"/>
</dbReference>
<dbReference type="AlphaFoldDB" id="M3A087"/>
<evidence type="ECO:0000313" key="2">
    <source>
        <dbReference type="EMBL" id="EME77816.1"/>
    </source>
</evidence>
<dbReference type="KEGG" id="pfj:MYCFIDRAFT_191189"/>
<dbReference type="EMBL" id="KB446564">
    <property type="protein sequence ID" value="EME77816.1"/>
    <property type="molecule type" value="Genomic_DNA"/>
</dbReference>
<feature type="domain" description="Protein kinase" evidence="1">
    <location>
        <begin position="179"/>
        <end position="489"/>
    </location>
</feature>
<dbReference type="VEuPathDB" id="FungiDB:MYCFIDRAFT_191189"/>
<dbReference type="GO" id="GO:0004672">
    <property type="term" value="F:protein kinase activity"/>
    <property type="evidence" value="ECO:0007669"/>
    <property type="project" value="InterPro"/>
</dbReference>
<dbReference type="PANTHER" id="PTHR37542:SF1">
    <property type="entry name" value="PRION-INHIBITION AND PROPAGATION HELO DOMAIN-CONTAINING PROTEIN"/>
    <property type="match status" value="1"/>
</dbReference>
<dbReference type="GO" id="GO:0005524">
    <property type="term" value="F:ATP binding"/>
    <property type="evidence" value="ECO:0007669"/>
    <property type="project" value="InterPro"/>
</dbReference>
<dbReference type="Gene3D" id="1.10.510.10">
    <property type="entry name" value="Transferase(Phosphotransferase) domain 1"/>
    <property type="match status" value="1"/>
</dbReference>